<evidence type="ECO:0000313" key="1">
    <source>
        <dbReference type="EMBL" id="CAB4795523.1"/>
    </source>
</evidence>
<accession>A0A6J6XIE1</accession>
<dbReference type="AlphaFoldDB" id="A0A6J6XIE1"/>
<name>A0A6J6XIE1_9ZZZZ</name>
<reference evidence="1" key="1">
    <citation type="submission" date="2020-05" db="EMBL/GenBank/DDBJ databases">
        <authorList>
            <person name="Chiriac C."/>
            <person name="Salcher M."/>
            <person name="Ghai R."/>
            <person name="Kavagutti S V."/>
        </authorList>
    </citation>
    <scope>NUCLEOTIDE SEQUENCE</scope>
</reference>
<sequence length="74" mass="8229">MASSSLRELHVHTSEIVRRVAEGESFIIEKREVPVAEPGPLSEQPRHHMPDREAMILGGTVTLDSGLVLEQDRT</sequence>
<gene>
    <name evidence="1" type="ORF">UFOPK3024_00287</name>
</gene>
<protein>
    <submittedName>
        <fullName evidence="1">Unannotated protein</fullName>
    </submittedName>
</protein>
<organism evidence="1">
    <name type="scientific">freshwater metagenome</name>
    <dbReference type="NCBI Taxonomy" id="449393"/>
    <lineage>
        <taxon>unclassified sequences</taxon>
        <taxon>metagenomes</taxon>
        <taxon>ecological metagenomes</taxon>
    </lineage>
</organism>
<proteinExistence type="predicted"/>
<dbReference type="EMBL" id="CAFAAK010000038">
    <property type="protein sequence ID" value="CAB4795523.1"/>
    <property type="molecule type" value="Genomic_DNA"/>
</dbReference>